<dbReference type="Gene3D" id="1.20.1510.10">
    <property type="entry name" value="Cation efflux protein transmembrane domain"/>
    <property type="match status" value="1"/>
</dbReference>
<dbReference type="GO" id="GO:0016020">
    <property type="term" value="C:membrane"/>
    <property type="evidence" value="ECO:0007669"/>
    <property type="project" value="UniProtKB-SubCell"/>
</dbReference>
<dbReference type="STRING" id="1149755.A0A2J6R5D6"/>
<keyword evidence="8" id="KW-1185">Reference proteome</keyword>
<dbReference type="InterPro" id="IPR027469">
    <property type="entry name" value="Cation_efflux_TMD_sf"/>
</dbReference>
<name>A0A2J6R5D6_HYAVF</name>
<dbReference type="Proteomes" id="UP000235786">
    <property type="component" value="Unassembled WGS sequence"/>
</dbReference>
<keyword evidence="4 6" id="KW-1133">Transmembrane helix</keyword>
<evidence type="ECO:0000256" key="4">
    <source>
        <dbReference type="ARBA" id="ARBA00022989"/>
    </source>
</evidence>
<evidence type="ECO:0000256" key="1">
    <source>
        <dbReference type="ARBA" id="ARBA00004141"/>
    </source>
</evidence>
<dbReference type="InterPro" id="IPR050291">
    <property type="entry name" value="CDF_Transporter"/>
</dbReference>
<proteinExistence type="predicted"/>
<accession>A0A2J6R5D6</accession>
<sequence length="260" mass="29092">MSRADLNRIEGTASELKNTKNETLHKIYARQNERLDDWMEVNAIVKALSDDILESFDPRDDNGDGIAEGSGALMETRGCVEPFLPDEEQEKRQVARRNTKWAININVVANVILLVAKSVAASYSSSLSLLASLTDSALDLLYTAIIFTTHNLVEWHLSRLRRKFPARALGYISNLNHYDHLIYINSPRVYTKTDARGPYEATALPPVAIGALAATISLKVVIWFSYIRIKTTQLQVLAQGLVLHPVPRVVTHSRKTTRPT</sequence>
<dbReference type="GO" id="GO:0008324">
    <property type="term" value="F:monoatomic cation transmembrane transporter activity"/>
    <property type="evidence" value="ECO:0007669"/>
    <property type="project" value="TreeGrafter"/>
</dbReference>
<evidence type="ECO:0000256" key="2">
    <source>
        <dbReference type="ARBA" id="ARBA00022448"/>
    </source>
</evidence>
<gene>
    <name evidence="7" type="ORF">L207DRAFT_639128</name>
</gene>
<keyword evidence="5 6" id="KW-0472">Membrane</keyword>
<evidence type="ECO:0000256" key="3">
    <source>
        <dbReference type="ARBA" id="ARBA00022692"/>
    </source>
</evidence>
<dbReference type="PANTHER" id="PTHR43840">
    <property type="entry name" value="MITOCHONDRIAL METAL TRANSPORTER 1-RELATED"/>
    <property type="match status" value="1"/>
</dbReference>
<dbReference type="EMBL" id="KZ613955">
    <property type="protein sequence ID" value="PMD33723.1"/>
    <property type="molecule type" value="Genomic_DNA"/>
</dbReference>
<evidence type="ECO:0000256" key="5">
    <source>
        <dbReference type="ARBA" id="ARBA00023136"/>
    </source>
</evidence>
<protein>
    <recommendedName>
        <fullName evidence="9">Cation efflux protein</fullName>
    </recommendedName>
</protein>
<evidence type="ECO:0000313" key="7">
    <source>
        <dbReference type="EMBL" id="PMD33723.1"/>
    </source>
</evidence>
<reference evidence="7 8" key="1">
    <citation type="submission" date="2016-04" db="EMBL/GenBank/DDBJ databases">
        <title>A degradative enzymes factory behind the ericoid mycorrhizal symbiosis.</title>
        <authorList>
            <consortium name="DOE Joint Genome Institute"/>
            <person name="Martino E."/>
            <person name="Morin E."/>
            <person name="Grelet G."/>
            <person name="Kuo A."/>
            <person name="Kohler A."/>
            <person name="Daghino S."/>
            <person name="Barry K."/>
            <person name="Choi C."/>
            <person name="Cichocki N."/>
            <person name="Clum A."/>
            <person name="Copeland A."/>
            <person name="Hainaut M."/>
            <person name="Haridas S."/>
            <person name="Labutti K."/>
            <person name="Lindquist E."/>
            <person name="Lipzen A."/>
            <person name="Khouja H.-R."/>
            <person name="Murat C."/>
            <person name="Ohm R."/>
            <person name="Olson A."/>
            <person name="Spatafora J."/>
            <person name="Veneault-Fourrey C."/>
            <person name="Henrissat B."/>
            <person name="Grigoriev I."/>
            <person name="Martin F."/>
            <person name="Perotto S."/>
        </authorList>
    </citation>
    <scope>NUCLEOTIDE SEQUENCE [LARGE SCALE GENOMIC DNA]</scope>
    <source>
        <strain evidence="7 8">F</strain>
    </source>
</reference>
<keyword evidence="3 6" id="KW-0812">Transmembrane</keyword>
<keyword evidence="2" id="KW-0813">Transport</keyword>
<comment type="subcellular location">
    <subcellularLocation>
        <location evidence="1">Membrane</location>
        <topology evidence="1">Multi-pass membrane protein</topology>
    </subcellularLocation>
</comment>
<evidence type="ECO:0000256" key="6">
    <source>
        <dbReference type="SAM" id="Phobius"/>
    </source>
</evidence>
<organism evidence="7 8">
    <name type="scientific">Hyaloscypha variabilis (strain UAMH 11265 / GT02V1 / F)</name>
    <name type="common">Meliniomyces variabilis</name>
    <dbReference type="NCBI Taxonomy" id="1149755"/>
    <lineage>
        <taxon>Eukaryota</taxon>
        <taxon>Fungi</taxon>
        <taxon>Dikarya</taxon>
        <taxon>Ascomycota</taxon>
        <taxon>Pezizomycotina</taxon>
        <taxon>Leotiomycetes</taxon>
        <taxon>Helotiales</taxon>
        <taxon>Hyaloscyphaceae</taxon>
        <taxon>Hyaloscypha</taxon>
        <taxon>Hyaloscypha variabilis</taxon>
    </lineage>
</organism>
<feature type="transmembrane region" description="Helical" evidence="6">
    <location>
        <begin position="101"/>
        <end position="120"/>
    </location>
</feature>
<dbReference type="OrthoDB" id="78296at2759"/>
<evidence type="ECO:0000313" key="8">
    <source>
        <dbReference type="Proteomes" id="UP000235786"/>
    </source>
</evidence>
<dbReference type="SUPFAM" id="SSF161111">
    <property type="entry name" value="Cation efflux protein transmembrane domain-like"/>
    <property type="match status" value="1"/>
</dbReference>
<evidence type="ECO:0008006" key="9">
    <source>
        <dbReference type="Google" id="ProtNLM"/>
    </source>
</evidence>
<dbReference type="AlphaFoldDB" id="A0A2J6R5D6"/>
<dbReference type="PANTHER" id="PTHR43840:SF11">
    <property type="entry name" value="CATION DIFFUSION FACILITATOR 10"/>
    <property type="match status" value="1"/>
</dbReference>